<sequence>MITTEINASIGHLIIDLPGRSMNVFTPALADEMGRQFERLVGDDAIKAIVISSAKSSFIAGADLEQMADLAGPDVSPADALQRISCYGNLFRRIETCGKPVVAAASGTALGAGLELMLACHYRIAADNSRAQFGLPEVKLGLLPGAGGTQRLPRIIGVARSIPLLTKGTALSAQDALSLGILDEIVPPDQLRKAAETAVSEGRVKASAPWDEKGFRLPGGDCYAPANANALVAANAATHASIRDNYPAPYAILRCIYEGARLPIGKALLIEQKHFVLLVQGSVAQNMIRTLFFAKQAASKLARRPAGIAKSQVGKVGVLGAGFMGAGIAQVSAAAGIDVVLLDRDLATAQRGYDNIAQALEIEVKKGRLAQAARDALLSRIGVADSYAAFGDCDLVVEAVLEDAALKASVTKATEAATSANAIFATNTSALPINELAASSIRPENFIGLHFFSPVSRMELVEVIVGKNTSAQTLARSLDYIQQIRKTPIVVNDGYGFYTSRCVDAYIREGIRLLADGVSAALIENGGVALGMPVGPLALADEVGIDVLYHIGHLFRAREAGAWADDRHVAQNRIVDLLKECKRLGRKSGHGFYLYPGDAPKRLDTGFVGHAREIDIAEVKERLLYAQVIEAARCWADGVVVDAAEADLGAQLAWAFPSWLGGPFSFIDGIGAQAFVKQCDQFVALYGPRFEVPQLLREFETKGGRFYTDGVPVQSPLRGAAA</sequence>
<dbReference type="SUPFAM" id="SSF52096">
    <property type="entry name" value="ClpP/crotonase"/>
    <property type="match status" value="1"/>
</dbReference>
<organism evidence="13 14">
    <name type="scientific">Noviherbaspirillum sedimenti</name>
    <dbReference type="NCBI Taxonomy" id="2320865"/>
    <lineage>
        <taxon>Bacteria</taxon>
        <taxon>Pseudomonadati</taxon>
        <taxon>Pseudomonadota</taxon>
        <taxon>Betaproteobacteria</taxon>
        <taxon>Burkholderiales</taxon>
        <taxon>Oxalobacteraceae</taxon>
        <taxon>Noviherbaspirillum</taxon>
    </lineage>
</organism>
<dbReference type="Pfam" id="PF00725">
    <property type="entry name" value="3HCDH"/>
    <property type="match status" value="1"/>
</dbReference>
<dbReference type="InterPro" id="IPR029045">
    <property type="entry name" value="ClpP/crotonase-like_dom_sf"/>
</dbReference>
<keyword evidence="4" id="KW-0442">Lipid degradation</keyword>
<keyword evidence="5" id="KW-0560">Oxidoreductase</keyword>
<evidence type="ECO:0000256" key="10">
    <source>
        <dbReference type="ARBA" id="ARBA00049556"/>
    </source>
</evidence>
<dbReference type="InterPro" id="IPR001753">
    <property type="entry name" value="Enoyl-CoA_hydra/iso"/>
</dbReference>
<comment type="catalytic activity">
    <reaction evidence="10">
        <text>a (3S)-3-hydroxyacyl-CoA + NAD(+) = a 3-oxoacyl-CoA + NADH + H(+)</text>
        <dbReference type="Rhea" id="RHEA:22432"/>
        <dbReference type="ChEBI" id="CHEBI:15378"/>
        <dbReference type="ChEBI" id="CHEBI:57318"/>
        <dbReference type="ChEBI" id="CHEBI:57540"/>
        <dbReference type="ChEBI" id="CHEBI:57945"/>
        <dbReference type="ChEBI" id="CHEBI:90726"/>
        <dbReference type="EC" id="1.1.1.35"/>
    </reaction>
</comment>
<dbReference type="UniPathway" id="UPA00659"/>
<comment type="caution">
    <text evidence="13">The sequence shown here is derived from an EMBL/GenBank/DDBJ whole genome shotgun (WGS) entry which is preliminary data.</text>
</comment>
<evidence type="ECO:0000256" key="3">
    <source>
        <dbReference type="ARBA" id="ARBA00022832"/>
    </source>
</evidence>
<evidence type="ECO:0000256" key="6">
    <source>
        <dbReference type="ARBA" id="ARBA00023027"/>
    </source>
</evidence>
<dbReference type="AlphaFoldDB" id="A0A3A3G1Q1"/>
<dbReference type="InterPro" id="IPR006176">
    <property type="entry name" value="3-OHacyl-CoA_DH_NAD-bd"/>
</dbReference>
<reference evidence="14" key="1">
    <citation type="submission" date="2018-09" db="EMBL/GenBank/DDBJ databases">
        <authorList>
            <person name="Zhu H."/>
        </authorList>
    </citation>
    <scope>NUCLEOTIDE SEQUENCE [LARGE SCALE GENOMIC DNA]</scope>
    <source>
        <strain evidence="14">K1S02-23</strain>
    </source>
</reference>
<evidence type="ECO:0000256" key="9">
    <source>
        <dbReference type="ARBA" id="ARBA00023268"/>
    </source>
</evidence>
<dbReference type="Proteomes" id="UP000266327">
    <property type="component" value="Unassembled WGS sequence"/>
</dbReference>
<evidence type="ECO:0000256" key="1">
    <source>
        <dbReference type="ARBA" id="ARBA00005005"/>
    </source>
</evidence>
<dbReference type="PANTHER" id="PTHR43612">
    <property type="entry name" value="TRIFUNCTIONAL ENZYME SUBUNIT ALPHA"/>
    <property type="match status" value="1"/>
</dbReference>
<evidence type="ECO:0000256" key="8">
    <source>
        <dbReference type="ARBA" id="ARBA00023239"/>
    </source>
</evidence>
<dbReference type="OrthoDB" id="5287258at2"/>
<dbReference type="GO" id="GO:0004300">
    <property type="term" value="F:enoyl-CoA hydratase activity"/>
    <property type="evidence" value="ECO:0007669"/>
    <property type="project" value="TreeGrafter"/>
</dbReference>
<accession>A0A3A3G1Q1</accession>
<keyword evidence="9" id="KW-0511">Multifunctional enzyme</keyword>
<dbReference type="CDD" id="cd06558">
    <property type="entry name" value="crotonase-like"/>
    <property type="match status" value="1"/>
</dbReference>
<dbReference type="EMBL" id="QYUQ01000002">
    <property type="protein sequence ID" value="RJG01841.1"/>
    <property type="molecule type" value="Genomic_DNA"/>
</dbReference>
<dbReference type="PANTHER" id="PTHR43612:SF3">
    <property type="entry name" value="TRIFUNCTIONAL ENZYME SUBUNIT ALPHA, MITOCHONDRIAL"/>
    <property type="match status" value="1"/>
</dbReference>
<dbReference type="GO" id="GO:0070403">
    <property type="term" value="F:NAD+ binding"/>
    <property type="evidence" value="ECO:0007669"/>
    <property type="project" value="InterPro"/>
</dbReference>
<keyword evidence="8" id="KW-0456">Lyase</keyword>
<evidence type="ECO:0000313" key="13">
    <source>
        <dbReference type="EMBL" id="RJG01841.1"/>
    </source>
</evidence>
<evidence type="ECO:0000313" key="14">
    <source>
        <dbReference type="Proteomes" id="UP000266327"/>
    </source>
</evidence>
<keyword evidence="6" id="KW-0520">NAD</keyword>
<protein>
    <submittedName>
        <fullName evidence="13">3-hydroxyacyl-CoA dehydrogenase</fullName>
    </submittedName>
</protein>
<keyword evidence="3" id="KW-0276">Fatty acid metabolism</keyword>
<dbReference type="Gene3D" id="3.90.226.10">
    <property type="entry name" value="2-enoyl-CoA Hydratase, Chain A, domain 1"/>
    <property type="match status" value="1"/>
</dbReference>
<dbReference type="Gene3D" id="3.40.50.720">
    <property type="entry name" value="NAD(P)-binding Rossmann-like Domain"/>
    <property type="match status" value="1"/>
</dbReference>
<evidence type="ECO:0000259" key="11">
    <source>
        <dbReference type="Pfam" id="PF00725"/>
    </source>
</evidence>
<feature type="domain" description="3-hydroxyacyl-CoA dehydrogenase NAD binding" evidence="12">
    <location>
        <begin position="315"/>
        <end position="493"/>
    </location>
</feature>
<dbReference type="InterPro" id="IPR050136">
    <property type="entry name" value="FA_oxidation_alpha_subunit"/>
</dbReference>
<keyword evidence="14" id="KW-1185">Reference proteome</keyword>
<comment type="pathway">
    <text evidence="1">Lipid metabolism; fatty acid beta-oxidation.</text>
</comment>
<dbReference type="Gene3D" id="1.10.1040.50">
    <property type="match status" value="1"/>
</dbReference>
<dbReference type="RefSeq" id="WP_119785303.1">
    <property type="nucleotide sequence ID" value="NZ_QYUQ01000002.1"/>
</dbReference>
<proteinExistence type="inferred from homology"/>
<dbReference type="SUPFAM" id="SSF51735">
    <property type="entry name" value="NAD(P)-binding Rossmann-fold domains"/>
    <property type="match status" value="1"/>
</dbReference>
<comment type="similarity">
    <text evidence="2">In the central section; belongs to the 3-hydroxyacyl-CoA dehydrogenase family.</text>
</comment>
<evidence type="ECO:0000256" key="4">
    <source>
        <dbReference type="ARBA" id="ARBA00022963"/>
    </source>
</evidence>
<dbReference type="InterPro" id="IPR008927">
    <property type="entry name" value="6-PGluconate_DH-like_C_sf"/>
</dbReference>
<evidence type="ECO:0000256" key="5">
    <source>
        <dbReference type="ARBA" id="ARBA00023002"/>
    </source>
</evidence>
<dbReference type="InterPro" id="IPR006108">
    <property type="entry name" value="3HC_DH_C"/>
</dbReference>
<dbReference type="InterPro" id="IPR036291">
    <property type="entry name" value="NAD(P)-bd_dom_sf"/>
</dbReference>
<dbReference type="GO" id="GO:0016509">
    <property type="term" value="F:long-chain (3S)-3-hydroxyacyl-CoA dehydrogenase (NAD+) activity"/>
    <property type="evidence" value="ECO:0007669"/>
    <property type="project" value="TreeGrafter"/>
</dbReference>
<keyword evidence="7" id="KW-0443">Lipid metabolism</keyword>
<dbReference type="SUPFAM" id="SSF48179">
    <property type="entry name" value="6-phosphogluconate dehydrogenase C-terminal domain-like"/>
    <property type="match status" value="2"/>
</dbReference>
<evidence type="ECO:0000259" key="12">
    <source>
        <dbReference type="Pfam" id="PF02737"/>
    </source>
</evidence>
<feature type="domain" description="3-hydroxyacyl-CoA dehydrogenase C-terminal" evidence="11">
    <location>
        <begin position="496"/>
        <end position="595"/>
    </location>
</feature>
<name>A0A3A3G1Q1_9BURK</name>
<evidence type="ECO:0000256" key="2">
    <source>
        <dbReference type="ARBA" id="ARBA00007005"/>
    </source>
</evidence>
<evidence type="ECO:0000256" key="7">
    <source>
        <dbReference type="ARBA" id="ARBA00023098"/>
    </source>
</evidence>
<dbReference type="Pfam" id="PF02737">
    <property type="entry name" value="3HCDH_N"/>
    <property type="match status" value="1"/>
</dbReference>
<dbReference type="GO" id="GO:0006635">
    <property type="term" value="P:fatty acid beta-oxidation"/>
    <property type="evidence" value="ECO:0007669"/>
    <property type="project" value="UniProtKB-UniPathway"/>
</dbReference>
<dbReference type="FunFam" id="3.40.50.720:FF:000009">
    <property type="entry name" value="Fatty oxidation complex, alpha subunit"/>
    <property type="match status" value="1"/>
</dbReference>
<gene>
    <name evidence="13" type="ORF">D3878_09815</name>
</gene>
<dbReference type="Pfam" id="PF00378">
    <property type="entry name" value="ECH_1"/>
    <property type="match status" value="1"/>
</dbReference>